<dbReference type="Proteomes" id="UP001597479">
    <property type="component" value="Unassembled WGS sequence"/>
</dbReference>
<dbReference type="PROSITE" id="PS51077">
    <property type="entry name" value="HTH_ICLR"/>
    <property type="match status" value="1"/>
</dbReference>
<dbReference type="PROSITE" id="PS51078">
    <property type="entry name" value="ICLR_ED"/>
    <property type="match status" value="1"/>
</dbReference>
<dbReference type="InterPro" id="IPR050707">
    <property type="entry name" value="HTH_MetabolicPath_Reg"/>
</dbReference>
<dbReference type="Gene3D" id="3.30.450.40">
    <property type="match status" value="1"/>
</dbReference>
<keyword evidence="7" id="KW-1185">Reference proteome</keyword>
<dbReference type="InterPro" id="IPR005471">
    <property type="entry name" value="Tscrpt_reg_IclR_N"/>
</dbReference>
<keyword evidence="1" id="KW-0805">Transcription regulation</keyword>
<dbReference type="Pfam" id="PF01614">
    <property type="entry name" value="IclR_C"/>
    <property type="match status" value="1"/>
</dbReference>
<dbReference type="RefSeq" id="WP_377187785.1">
    <property type="nucleotide sequence ID" value="NZ_JBHUOG010000002.1"/>
</dbReference>
<keyword evidence="3" id="KW-0804">Transcription</keyword>
<evidence type="ECO:0000256" key="3">
    <source>
        <dbReference type="ARBA" id="ARBA00023163"/>
    </source>
</evidence>
<evidence type="ECO:0000256" key="1">
    <source>
        <dbReference type="ARBA" id="ARBA00023015"/>
    </source>
</evidence>
<evidence type="ECO:0000259" key="5">
    <source>
        <dbReference type="PROSITE" id="PS51078"/>
    </source>
</evidence>
<dbReference type="SUPFAM" id="SSF55781">
    <property type="entry name" value="GAF domain-like"/>
    <property type="match status" value="1"/>
</dbReference>
<keyword evidence="2" id="KW-0238">DNA-binding</keyword>
<comment type="caution">
    <text evidence="6">The sequence shown here is derived from an EMBL/GenBank/DDBJ whole genome shotgun (WGS) entry which is preliminary data.</text>
</comment>
<evidence type="ECO:0000313" key="6">
    <source>
        <dbReference type="EMBL" id="MFD2796353.1"/>
    </source>
</evidence>
<evidence type="ECO:0000259" key="4">
    <source>
        <dbReference type="PROSITE" id="PS51077"/>
    </source>
</evidence>
<dbReference type="InterPro" id="IPR036388">
    <property type="entry name" value="WH-like_DNA-bd_sf"/>
</dbReference>
<dbReference type="SUPFAM" id="SSF46785">
    <property type="entry name" value="Winged helix' DNA-binding domain"/>
    <property type="match status" value="1"/>
</dbReference>
<feature type="domain" description="IclR-ED" evidence="5">
    <location>
        <begin position="75"/>
        <end position="259"/>
    </location>
</feature>
<dbReference type="InterPro" id="IPR029016">
    <property type="entry name" value="GAF-like_dom_sf"/>
</dbReference>
<dbReference type="InterPro" id="IPR036390">
    <property type="entry name" value="WH_DNA-bd_sf"/>
</dbReference>
<reference evidence="7" key="1">
    <citation type="journal article" date="2019" name="Int. J. Syst. Evol. Microbiol.">
        <title>The Global Catalogue of Microorganisms (GCM) 10K type strain sequencing project: providing services to taxonomists for standard genome sequencing and annotation.</title>
        <authorList>
            <consortium name="The Broad Institute Genomics Platform"/>
            <consortium name="The Broad Institute Genome Sequencing Center for Infectious Disease"/>
            <person name="Wu L."/>
            <person name="Ma J."/>
        </authorList>
    </citation>
    <scope>NUCLEOTIDE SEQUENCE [LARGE SCALE GENOMIC DNA]</scope>
    <source>
        <strain evidence="7">CCM 7044</strain>
    </source>
</reference>
<organism evidence="6 7">
    <name type="scientific">Promicromonospora vindobonensis</name>
    <dbReference type="NCBI Taxonomy" id="195748"/>
    <lineage>
        <taxon>Bacteria</taxon>
        <taxon>Bacillati</taxon>
        <taxon>Actinomycetota</taxon>
        <taxon>Actinomycetes</taxon>
        <taxon>Micrococcales</taxon>
        <taxon>Promicromonosporaceae</taxon>
        <taxon>Promicromonospora</taxon>
    </lineage>
</organism>
<evidence type="ECO:0000313" key="7">
    <source>
        <dbReference type="Proteomes" id="UP001597479"/>
    </source>
</evidence>
<feature type="domain" description="HTH iclR-type" evidence="4">
    <location>
        <begin position="13"/>
        <end position="74"/>
    </location>
</feature>
<name>A0ABW5VXG1_9MICO</name>
<protein>
    <submittedName>
        <fullName evidence="6">IclR family transcriptional regulator</fullName>
    </submittedName>
</protein>
<dbReference type="EMBL" id="JBHUOG010000002">
    <property type="protein sequence ID" value="MFD2796353.1"/>
    <property type="molecule type" value="Genomic_DNA"/>
</dbReference>
<dbReference type="PANTHER" id="PTHR30136:SF24">
    <property type="entry name" value="HTH-TYPE TRANSCRIPTIONAL REPRESSOR ALLR"/>
    <property type="match status" value="1"/>
</dbReference>
<evidence type="ECO:0000256" key="2">
    <source>
        <dbReference type="ARBA" id="ARBA00023125"/>
    </source>
</evidence>
<proteinExistence type="predicted"/>
<dbReference type="PANTHER" id="PTHR30136">
    <property type="entry name" value="HELIX-TURN-HELIX TRANSCRIPTIONAL REGULATOR, ICLR FAMILY"/>
    <property type="match status" value="1"/>
</dbReference>
<accession>A0ABW5VXG1</accession>
<sequence length="262" mass="28379">MARDVVPNDVAPVKSAARALEIVEYVAASGSVSFNDIVARLGLPKSSAHGLLRTLEAEGWISQEAVSRRFALGLKVWQLGQRYDGHRGLAESAEPVMDALTRKTGETVQLARLDGVENVYIAISPSPNPMRMVSTVGMRLHAHATGIGKALLSTLEPDDARRRLSEVVLPRLTQHTVTDVDELMKVLERTSDVGYAVDDEEFVEGCRCVAVPLTWERETGIAAALSITLPTQRTPSGWPLTFYASLAQAAIDIRAAIGLPTR</sequence>
<gene>
    <name evidence="6" type="ORF">ACFS27_22510</name>
</gene>
<dbReference type="Gene3D" id="1.10.10.10">
    <property type="entry name" value="Winged helix-like DNA-binding domain superfamily/Winged helix DNA-binding domain"/>
    <property type="match status" value="1"/>
</dbReference>
<dbReference type="SMART" id="SM00346">
    <property type="entry name" value="HTH_ICLR"/>
    <property type="match status" value="1"/>
</dbReference>
<dbReference type="InterPro" id="IPR014757">
    <property type="entry name" value="Tscrpt_reg_IclR_C"/>
</dbReference>
<dbReference type="Pfam" id="PF09339">
    <property type="entry name" value="HTH_IclR"/>
    <property type="match status" value="1"/>
</dbReference>